<dbReference type="InterPro" id="IPR018490">
    <property type="entry name" value="cNMP-bd_dom_sf"/>
</dbReference>
<name>A0ABP1GDY4_9CHLO</name>
<evidence type="ECO:0000256" key="1">
    <source>
        <dbReference type="SAM" id="MobiDB-lite"/>
    </source>
</evidence>
<organism evidence="4 5">
    <name type="scientific">Coccomyxa viridis</name>
    <dbReference type="NCBI Taxonomy" id="1274662"/>
    <lineage>
        <taxon>Eukaryota</taxon>
        <taxon>Viridiplantae</taxon>
        <taxon>Chlorophyta</taxon>
        <taxon>core chlorophytes</taxon>
        <taxon>Trebouxiophyceae</taxon>
        <taxon>Trebouxiophyceae incertae sedis</taxon>
        <taxon>Coccomyxaceae</taxon>
        <taxon>Coccomyxa</taxon>
    </lineage>
</organism>
<feature type="compositionally biased region" description="Polar residues" evidence="1">
    <location>
        <begin position="708"/>
        <end position="719"/>
    </location>
</feature>
<protein>
    <submittedName>
        <fullName evidence="4">G12831 protein</fullName>
    </submittedName>
</protein>
<feature type="transmembrane region" description="Helical" evidence="2">
    <location>
        <begin position="381"/>
        <end position="405"/>
    </location>
</feature>
<keyword evidence="2" id="KW-1133">Transmembrane helix</keyword>
<dbReference type="SUPFAM" id="SSF51206">
    <property type="entry name" value="cAMP-binding domain-like"/>
    <property type="match status" value="1"/>
</dbReference>
<dbReference type="SMART" id="SM00100">
    <property type="entry name" value="cNMP"/>
    <property type="match status" value="1"/>
</dbReference>
<keyword evidence="2" id="KW-0472">Membrane</keyword>
<dbReference type="SUPFAM" id="SSF81324">
    <property type="entry name" value="Voltage-gated potassium channels"/>
    <property type="match status" value="1"/>
</dbReference>
<feature type="compositionally biased region" description="Low complexity" evidence="1">
    <location>
        <begin position="680"/>
        <end position="696"/>
    </location>
</feature>
<feature type="transmembrane region" description="Helical" evidence="2">
    <location>
        <begin position="161"/>
        <end position="184"/>
    </location>
</feature>
<evidence type="ECO:0000313" key="5">
    <source>
        <dbReference type="Proteomes" id="UP001497392"/>
    </source>
</evidence>
<keyword evidence="2" id="KW-0812">Transmembrane</keyword>
<proteinExistence type="predicted"/>
<dbReference type="InterPro" id="IPR013099">
    <property type="entry name" value="K_chnl_dom"/>
</dbReference>
<reference evidence="4 5" key="1">
    <citation type="submission" date="2024-06" db="EMBL/GenBank/DDBJ databases">
        <authorList>
            <person name="Kraege A."/>
            <person name="Thomma B."/>
        </authorList>
    </citation>
    <scope>NUCLEOTIDE SEQUENCE [LARGE SCALE GENOMIC DNA]</scope>
</reference>
<dbReference type="InterPro" id="IPR050818">
    <property type="entry name" value="KCNH_animal-type"/>
</dbReference>
<feature type="transmembrane region" description="Helical" evidence="2">
    <location>
        <begin position="351"/>
        <end position="369"/>
    </location>
</feature>
<sequence>MGGRHSKQGKPQDQNYSVAAALARDEDPVAQAFVQRRTSLTQEQWDKFLSRDAGASSHSLSTLGAYPVHSQKGSFSTKSMSSGITFNSKKMRDLEADRDGLPRNPRLARSIFGLPLGSPLTTLYKTWSTIILMLDLVYTAFLVPMLVGFELSDVDFGWGCLVNLIAGAFYFVELWLGFHIGFVGRLNTRKKLVMDGKAVAWYYITRGQFLVDTLTAIAWIAQICLIIVSQSGVNLNGSSITTVYQIIRILRMIRFVSLMNRLYAAAIAAGGAVLPALNLSPSYAYFFNLIYGGLVILSFLSCLMNFVARKEGFTNTWLNYFPVYVRDYGSKDSQSANELSSDETGAIPDTVKWLGGAYWMLITMLSVGYGDISPKTNTEIIITMFATITGIVFFGILLGSIAEALTDLNKESKRISRYRARMDAVDKWMGKHHLPKSLRTRIGHHYQEEWLTEAEAVEEVQIMEELPHSLRREIAFNINKKIFHQLSIFTDFPVSQQAAICGMMTPLQLPAGQDLCEADDVADCIWILHEGVAAEVDANGVESHDRTAPAVLGETALLRELDPQYHFRPCALRTRQMCLMWVIPMRDLLPLLKRHPQLYHKACSQVVPKVLMDYLTISPLESDLSGGVAPSAQNGQARPGSAQDRRQGNGANTPRTDYAVPANPYRDVTLMVKASGAMRSQGSSSQNESGNNNLQSARSMGNLAPLSSKPSWTKLQQDNLKAKRGRTQHQSQGFNGLVQGT</sequence>
<evidence type="ECO:0000259" key="3">
    <source>
        <dbReference type="PROSITE" id="PS50042"/>
    </source>
</evidence>
<dbReference type="CDD" id="cd00038">
    <property type="entry name" value="CAP_ED"/>
    <property type="match status" value="1"/>
</dbReference>
<dbReference type="Gene3D" id="1.10.287.630">
    <property type="entry name" value="Helix hairpin bin"/>
    <property type="match status" value="1"/>
</dbReference>
<dbReference type="Proteomes" id="UP001497392">
    <property type="component" value="Unassembled WGS sequence"/>
</dbReference>
<dbReference type="Pfam" id="PF07885">
    <property type="entry name" value="Ion_trans_2"/>
    <property type="match status" value="1"/>
</dbReference>
<feature type="transmembrane region" description="Helical" evidence="2">
    <location>
        <begin position="130"/>
        <end position="149"/>
    </location>
</feature>
<feature type="transmembrane region" description="Helical" evidence="2">
    <location>
        <begin position="258"/>
        <end position="277"/>
    </location>
</feature>
<feature type="transmembrane region" description="Helical" evidence="2">
    <location>
        <begin position="283"/>
        <end position="308"/>
    </location>
</feature>
<dbReference type="PROSITE" id="PS50042">
    <property type="entry name" value="CNMP_BINDING_3"/>
    <property type="match status" value="1"/>
</dbReference>
<evidence type="ECO:0000256" key="2">
    <source>
        <dbReference type="SAM" id="Phobius"/>
    </source>
</evidence>
<dbReference type="PANTHER" id="PTHR10217:SF435">
    <property type="entry name" value="POTASSIUM VOLTAGE-GATED CHANNEL PROTEIN EAG"/>
    <property type="match status" value="1"/>
</dbReference>
<evidence type="ECO:0000313" key="4">
    <source>
        <dbReference type="EMBL" id="CAL5229495.1"/>
    </source>
</evidence>
<accession>A0ABP1GDY4</accession>
<keyword evidence="5" id="KW-1185">Reference proteome</keyword>
<feature type="region of interest" description="Disordered" evidence="1">
    <location>
        <begin position="676"/>
        <end position="741"/>
    </location>
</feature>
<dbReference type="PANTHER" id="PTHR10217">
    <property type="entry name" value="VOLTAGE AND LIGAND GATED POTASSIUM CHANNEL"/>
    <property type="match status" value="1"/>
</dbReference>
<gene>
    <name evidence="4" type="primary">g12831</name>
    <name evidence="4" type="ORF">VP750_LOCUS11401</name>
</gene>
<comment type="caution">
    <text evidence="4">The sequence shown here is derived from an EMBL/GenBank/DDBJ whole genome shotgun (WGS) entry which is preliminary data.</text>
</comment>
<feature type="compositionally biased region" description="Polar residues" evidence="1">
    <location>
        <begin position="728"/>
        <end position="741"/>
    </location>
</feature>
<dbReference type="Gene3D" id="2.60.120.10">
    <property type="entry name" value="Jelly Rolls"/>
    <property type="match status" value="1"/>
</dbReference>
<dbReference type="Pfam" id="PF00027">
    <property type="entry name" value="cNMP_binding"/>
    <property type="match status" value="1"/>
</dbReference>
<feature type="domain" description="Cyclic nucleotide-binding" evidence="3">
    <location>
        <begin position="488"/>
        <end position="609"/>
    </location>
</feature>
<dbReference type="EMBL" id="CAXHTA020000020">
    <property type="protein sequence ID" value="CAL5229495.1"/>
    <property type="molecule type" value="Genomic_DNA"/>
</dbReference>
<dbReference type="Gene3D" id="1.10.287.70">
    <property type="match status" value="1"/>
</dbReference>
<feature type="region of interest" description="Disordered" evidence="1">
    <location>
        <begin position="625"/>
        <end position="664"/>
    </location>
</feature>
<dbReference type="InterPro" id="IPR000595">
    <property type="entry name" value="cNMP-bd_dom"/>
</dbReference>
<dbReference type="InterPro" id="IPR014710">
    <property type="entry name" value="RmlC-like_jellyroll"/>
</dbReference>